<dbReference type="AlphaFoldDB" id="A0A2I9D0G2"/>
<dbReference type="SUPFAM" id="SSF53448">
    <property type="entry name" value="Nucleotide-diphospho-sugar transferases"/>
    <property type="match status" value="1"/>
</dbReference>
<evidence type="ECO:0000313" key="5">
    <source>
        <dbReference type="EMBL" id="GBF08024.1"/>
    </source>
</evidence>
<keyword evidence="2" id="KW-0328">Glycosyltransferase</keyword>
<dbReference type="InterPro" id="IPR001173">
    <property type="entry name" value="Glyco_trans_2-like"/>
</dbReference>
<keyword evidence="3 5" id="KW-0808">Transferase</keyword>
<dbReference type="Proteomes" id="UP000236569">
    <property type="component" value="Unassembled WGS sequence"/>
</dbReference>
<dbReference type="Pfam" id="PF00535">
    <property type="entry name" value="Glycos_transf_2"/>
    <property type="match status" value="1"/>
</dbReference>
<dbReference type="RefSeq" id="WP_103131305.1">
    <property type="nucleotide sequence ID" value="NZ_BFAG01000021.1"/>
</dbReference>
<sequence>MTALDILIPTYGRPGALPVTLTSLAAQTAQPFRVVISDQGEQPVTERAEVRTAIRVLELHGCEVEVHRHLPRRGMAEQRQFLLDQGRAPLVLFLDDDLILEPWAVAQMVGVIERERCGFVGSAVLGLSYREDVRPWQQAVEFWEGPVTPEVVRPGTAAWERYMLHNAANLLHVQRQFAPTPEQTRVYKVAWVGGCVLYDRACLEAVGGFGFWPELPDEHAGEDVLAQQRVMARFGGCAVMPSGVYHLELPTTIPNREVDAPRVLDL</sequence>
<dbReference type="GO" id="GO:0016757">
    <property type="term" value="F:glycosyltransferase activity"/>
    <property type="evidence" value="ECO:0007669"/>
    <property type="project" value="UniProtKB-KW"/>
</dbReference>
<evidence type="ECO:0000313" key="6">
    <source>
        <dbReference type="Proteomes" id="UP000236569"/>
    </source>
</evidence>
<comment type="caution">
    <text evidence="5">The sequence shown here is derived from an EMBL/GenBank/DDBJ whole genome shotgun (WGS) entry which is preliminary data.</text>
</comment>
<feature type="domain" description="Glycosyltransferase 2-like" evidence="4">
    <location>
        <begin position="6"/>
        <end position="140"/>
    </location>
</feature>
<dbReference type="Gene3D" id="3.90.550.10">
    <property type="entry name" value="Spore Coat Polysaccharide Biosynthesis Protein SpsA, Chain A"/>
    <property type="match status" value="1"/>
</dbReference>
<reference evidence="6" key="1">
    <citation type="submission" date="2018-01" db="EMBL/GenBank/DDBJ databases">
        <title>Draft Genome Sequence of the Radioresistant Bacterium Deinococcus aerius TR0125, Isolated from the Higher Atmosphere above Japan.</title>
        <authorList>
            <person name="Satoh K."/>
            <person name="Arai H."/>
            <person name="Sanzen T."/>
            <person name="Kawaguchi Y."/>
            <person name="Hayashi H."/>
            <person name="Yokobori S."/>
            <person name="Yamagishi A."/>
            <person name="Oono Y."/>
            <person name="Narumi I."/>
        </authorList>
    </citation>
    <scope>NUCLEOTIDE SEQUENCE [LARGE SCALE GENOMIC DNA]</scope>
    <source>
        <strain evidence="6">TR0125</strain>
    </source>
</reference>
<evidence type="ECO:0000256" key="2">
    <source>
        <dbReference type="ARBA" id="ARBA00022676"/>
    </source>
</evidence>
<keyword evidence="6" id="KW-1185">Reference proteome</keyword>
<evidence type="ECO:0000256" key="3">
    <source>
        <dbReference type="ARBA" id="ARBA00022679"/>
    </source>
</evidence>
<dbReference type="InterPro" id="IPR029044">
    <property type="entry name" value="Nucleotide-diphossugar_trans"/>
</dbReference>
<comment type="similarity">
    <text evidence="1">Belongs to the glycosyltransferase 2 family.</text>
</comment>
<protein>
    <submittedName>
        <fullName evidence="5">Family 2 glycosyl transferase</fullName>
    </submittedName>
</protein>
<accession>A0A2I9D0G2</accession>
<dbReference type="PANTHER" id="PTHR43179">
    <property type="entry name" value="RHAMNOSYLTRANSFERASE WBBL"/>
    <property type="match status" value="1"/>
</dbReference>
<name>A0A2I9D0G2_9DEIO</name>
<dbReference type="CDD" id="cd00761">
    <property type="entry name" value="Glyco_tranf_GTA_type"/>
    <property type="match status" value="1"/>
</dbReference>
<dbReference type="PANTHER" id="PTHR43179:SF12">
    <property type="entry name" value="GALACTOFURANOSYLTRANSFERASE GLFT2"/>
    <property type="match status" value="1"/>
</dbReference>
<evidence type="ECO:0000259" key="4">
    <source>
        <dbReference type="Pfam" id="PF00535"/>
    </source>
</evidence>
<dbReference type="EMBL" id="BFAG01000021">
    <property type="protein sequence ID" value="GBF08024.1"/>
    <property type="molecule type" value="Genomic_DNA"/>
</dbReference>
<evidence type="ECO:0000256" key="1">
    <source>
        <dbReference type="ARBA" id="ARBA00006739"/>
    </source>
</evidence>
<proteinExistence type="inferred from homology"/>
<gene>
    <name evidence="5" type="ORF">DAERI_210020</name>
</gene>
<dbReference type="OrthoDB" id="9787979at2"/>
<organism evidence="5 6">
    <name type="scientific">Deinococcus aerius</name>
    <dbReference type="NCBI Taxonomy" id="200253"/>
    <lineage>
        <taxon>Bacteria</taxon>
        <taxon>Thermotogati</taxon>
        <taxon>Deinococcota</taxon>
        <taxon>Deinococci</taxon>
        <taxon>Deinococcales</taxon>
        <taxon>Deinococcaceae</taxon>
        <taxon>Deinococcus</taxon>
    </lineage>
</organism>